<gene>
    <name evidence="1" type="ORF">LARSCL_LOCUS21933</name>
</gene>
<comment type="caution">
    <text evidence="1">The sequence shown here is derived from an EMBL/GenBank/DDBJ whole genome shotgun (WGS) entry which is preliminary data.</text>
</comment>
<dbReference type="Proteomes" id="UP001497382">
    <property type="component" value="Unassembled WGS sequence"/>
</dbReference>
<evidence type="ECO:0000313" key="1">
    <source>
        <dbReference type="EMBL" id="CAL1300424.1"/>
    </source>
</evidence>
<reference evidence="1 2" key="1">
    <citation type="submission" date="2024-04" db="EMBL/GenBank/DDBJ databases">
        <authorList>
            <person name="Rising A."/>
            <person name="Reimegard J."/>
            <person name="Sonavane S."/>
            <person name="Akerstrom W."/>
            <person name="Nylinder S."/>
            <person name="Hedman E."/>
            <person name="Kallberg Y."/>
        </authorList>
    </citation>
    <scope>NUCLEOTIDE SEQUENCE [LARGE SCALE GENOMIC DNA]</scope>
</reference>
<dbReference type="EMBL" id="CAXIEN010000554">
    <property type="protein sequence ID" value="CAL1300424.1"/>
    <property type="molecule type" value="Genomic_DNA"/>
</dbReference>
<protein>
    <submittedName>
        <fullName evidence="1">Uncharacterized protein</fullName>
    </submittedName>
</protein>
<proteinExistence type="predicted"/>
<sequence length="124" mass="13848">MSPLLPAGLSFFAFPQLPRSVRIRDPFNSGCGCSGGPCESSATGGSQTVFSSCLIRRLEPLEKQEWCKPKRRLLLLFLLGEIAERRWLRMGGWDGLICIYLHGFYICGQCSFYPEPSCPQVSLI</sequence>
<organism evidence="1 2">
    <name type="scientific">Larinioides sclopetarius</name>
    <dbReference type="NCBI Taxonomy" id="280406"/>
    <lineage>
        <taxon>Eukaryota</taxon>
        <taxon>Metazoa</taxon>
        <taxon>Ecdysozoa</taxon>
        <taxon>Arthropoda</taxon>
        <taxon>Chelicerata</taxon>
        <taxon>Arachnida</taxon>
        <taxon>Araneae</taxon>
        <taxon>Araneomorphae</taxon>
        <taxon>Entelegynae</taxon>
        <taxon>Araneoidea</taxon>
        <taxon>Araneidae</taxon>
        <taxon>Larinioides</taxon>
    </lineage>
</organism>
<accession>A0AAV2BYI3</accession>
<dbReference type="AlphaFoldDB" id="A0AAV2BYI3"/>
<keyword evidence="2" id="KW-1185">Reference proteome</keyword>
<evidence type="ECO:0000313" key="2">
    <source>
        <dbReference type="Proteomes" id="UP001497382"/>
    </source>
</evidence>
<name>A0AAV2BYI3_9ARAC</name>